<dbReference type="EMBL" id="UYRU01069812">
    <property type="protein sequence ID" value="VDN19035.1"/>
    <property type="molecule type" value="Genomic_DNA"/>
</dbReference>
<dbReference type="OrthoDB" id="1923006at2759"/>
<evidence type="ECO:0000313" key="1">
    <source>
        <dbReference type="EMBL" id="VDN19035.1"/>
    </source>
</evidence>
<dbReference type="AlphaFoldDB" id="A0A3P7LPS3"/>
<gene>
    <name evidence="1" type="ORF">DILT_LOCUS13326</name>
</gene>
<organism evidence="1 2">
    <name type="scientific">Dibothriocephalus latus</name>
    <name type="common">Fish tapeworm</name>
    <name type="synonym">Diphyllobothrium latum</name>
    <dbReference type="NCBI Taxonomy" id="60516"/>
    <lineage>
        <taxon>Eukaryota</taxon>
        <taxon>Metazoa</taxon>
        <taxon>Spiralia</taxon>
        <taxon>Lophotrochozoa</taxon>
        <taxon>Platyhelminthes</taxon>
        <taxon>Cestoda</taxon>
        <taxon>Eucestoda</taxon>
        <taxon>Diphyllobothriidea</taxon>
        <taxon>Diphyllobothriidae</taxon>
        <taxon>Dibothriocephalus</taxon>
    </lineage>
</organism>
<reference evidence="1 2" key="1">
    <citation type="submission" date="2018-11" db="EMBL/GenBank/DDBJ databases">
        <authorList>
            <consortium name="Pathogen Informatics"/>
        </authorList>
    </citation>
    <scope>NUCLEOTIDE SEQUENCE [LARGE SCALE GENOMIC DNA]</scope>
</reference>
<evidence type="ECO:0000313" key="2">
    <source>
        <dbReference type="Proteomes" id="UP000281553"/>
    </source>
</evidence>
<proteinExistence type="predicted"/>
<keyword evidence="2" id="KW-1185">Reference proteome</keyword>
<protein>
    <submittedName>
        <fullName evidence="1">Uncharacterized protein</fullName>
    </submittedName>
</protein>
<name>A0A3P7LPS3_DIBLA</name>
<dbReference type="Proteomes" id="UP000281553">
    <property type="component" value="Unassembled WGS sequence"/>
</dbReference>
<accession>A0A3P7LPS3</accession>
<sequence>MSAVFSCVYCLNRKIEAVRRLPDTRPAANDSSTNRPRRLSIKLSSGEEIKTSGFIVSALNSPTAWVLPQVHR</sequence>